<feature type="domain" description="ABC transmembrane type-1" evidence="8">
    <location>
        <begin position="102"/>
        <end position="311"/>
    </location>
</feature>
<reference evidence="9 10" key="1">
    <citation type="submission" date="2020-04" db="EMBL/GenBank/DDBJ databases">
        <title>MicrobeNet Type strains.</title>
        <authorList>
            <person name="Nicholson A.C."/>
        </authorList>
    </citation>
    <scope>NUCLEOTIDE SEQUENCE [LARGE SCALE GENOMIC DNA]</scope>
    <source>
        <strain evidence="9 10">JCM 12354</strain>
    </source>
</reference>
<dbReference type="EMBL" id="JAAXOP010000002">
    <property type="protein sequence ID" value="NKY49359.1"/>
    <property type="molecule type" value="Genomic_DNA"/>
</dbReference>
<comment type="similarity">
    <text evidence="7">Belongs to the binding-protein-dependent transport system permease family.</text>
</comment>
<evidence type="ECO:0000313" key="9">
    <source>
        <dbReference type="EMBL" id="NKY49359.1"/>
    </source>
</evidence>
<feature type="transmembrane region" description="Helical" evidence="7">
    <location>
        <begin position="288"/>
        <end position="311"/>
    </location>
</feature>
<dbReference type="GO" id="GO:0005886">
    <property type="term" value="C:plasma membrane"/>
    <property type="evidence" value="ECO:0007669"/>
    <property type="project" value="UniProtKB-SubCell"/>
</dbReference>
<gene>
    <name evidence="9" type="ORF">HGA08_03920</name>
</gene>
<comment type="caution">
    <text evidence="9">The sequence shown here is derived from an EMBL/GenBank/DDBJ whole genome shotgun (WGS) entry which is preliminary data.</text>
</comment>
<evidence type="ECO:0000256" key="7">
    <source>
        <dbReference type="RuleBase" id="RU363032"/>
    </source>
</evidence>
<keyword evidence="3" id="KW-1003">Cell membrane</keyword>
<comment type="subcellular location">
    <subcellularLocation>
        <location evidence="1 7">Cell membrane</location>
        <topology evidence="1 7">Multi-pass membrane protein</topology>
    </subcellularLocation>
</comment>
<keyword evidence="10" id="KW-1185">Reference proteome</keyword>
<evidence type="ECO:0000256" key="2">
    <source>
        <dbReference type="ARBA" id="ARBA00022448"/>
    </source>
</evidence>
<dbReference type="InterPro" id="IPR035906">
    <property type="entry name" value="MetI-like_sf"/>
</dbReference>
<feature type="transmembrane region" description="Helical" evidence="7">
    <location>
        <begin position="102"/>
        <end position="129"/>
    </location>
</feature>
<keyword evidence="6 7" id="KW-0472">Membrane</keyword>
<evidence type="ECO:0000256" key="3">
    <source>
        <dbReference type="ARBA" id="ARBA00022475"/>
    </source>
</evidence>
<dbReference type="Proteomes" id="UP000565711">
    <property type="component" value="Unassembled WGS sequence"/>
</dbReference>
<feature type="transmembrane region" description="Helical" evidence="7">
    <location>
        <begin position="149"/>
        <end position="168"/>
    </location>
</feature>
<dbReference type="GO" id="GO:0055085">
    <property type="term" value="P:transmembrane transport"/>
    <property type="evidence" value="ECO:0007669"/>
    <property type="project" value="InterPro"/>
</dbReference>
<dbReference type="PROSITE" id="PS50928">
    <property type="entry name" value="ABC_TM1"/>
    <property type="match status" value="1"/>
</dbReference>
<protein>
    <submittedName>
        <fullName evidence="9">ABC transporter permease</fullName>
    </submittedName>
</protein>
<evidence type="ECO:0000256" key="1">
    <source>
        <dbReference type="ARBA" id="ARBA00004651"/>
    </source>
</evidence>
<keyword evidence="4 7" id="KW-0812">Transmembrane</keyword>
<keyword evidence="2 7" id="KW-0813">Transport</keyword>
<dbReference type="AlphaFoldDB" id="A0A846XYQ0"/>
<feature type="transmembrane region" description="Helical" evidence="7">
    <location>
        <begin position="257"/>
        <end position="282"/>
    </location>
</feature>
<dbReference type="PANTHER" id="PTHR43163">
    <property type="entry name" value="DIPEPTIDE TRANSPORT SYSTEM PERMEASE PROTEIN DPPB-RELATED"/>
    <property type="match status" value="1"/>
</dbReference>
<dbReference type="CDD" id="cd06261">
    <property type="entry name" value="TM_PBP2"/>
    <property type="match status" value="1"/>
</dbReference>
<organism evidence="9 10">
    <name type="scientific">Nocardia vermiculata</name>
    <dbReference type="NCBI Taxonomy" id="257274"/>
    <lineage>
        <taxon>Bacteria</taxon>
        <taxon>Bacillati</taxon>
        <taxon>Actinomycetota</taxon>
        <taxon>Actinomycetes</taxon>
        <taxon>Mycobacteriales</taxon>
        <taxon>Nocardiaceae</taxon>
        <taxon>Nocardia</taxon>
    </lineage>
</organism>
<evidence type="ECO:0000259" key="8">
    <source>
        <dbReference type="PROSITE" id="PS50928"/>
    </source>
</evidence>
<evidence type="ECO:0000256" key="4">
    <source>
        <dbReference type="ARBA" id="ARBA00022692"/>
    </source>
</evidence>
<dbReference type="PANTHER" id="PTHR43163:SF3">
    <property type="entry name" value="PEPTIDE ABC TRANSPORTER PERMEASE PROTEIN"/>
    <property type="match status" value="1"/>
</dbReference>
<proteinExistence type="inferred from homology"/>
<sequence length="321" mass="33904">MPTTPPRWWRSALRRTAIVAGQLFVLLVVVFVLSLLLPGDAADVQSNDMLGASQQQAARELMGLDVSPVRRFLDWLAHALTGDLGTSYAGGERVTTLIAEPFLVTGAMAALTLVVLVPVAGAVGFAAGLRPGSRRDRLITTASIGLDSIPDFVLAVLLVTYVAVRLQLFPATFLGVDTDTVLSRPEYLVLPLLVMVVRVGAPLVRLVRAGVIDVCAQPYIEQARRLGAGRISVLLRHIAPNALGPAIQELGRTGDGLLSGVLIVEAVFVMPGIASELIGAIGNRDDPVILAIVAVTGVCAIAINLVIDLIGRRLTPRAEGR</sequence>
<dbReference type="Gene3D" id="1.10.3720.10">
    <property type="entry name" value="MetI-like"/>
    <property type="match status" value="1"/>
</dbReference>
<dbReference type="InterPro" id="IPR000515">
    <property type="entry name" value="MetI-like"/>
</dbReference>
<keyword evidence="5 7" id="KW-1133">Transmembrane helix</keyword>
<evidence type="ECO:0000313" key="10">
    <source>
        <dbReference type="Proteomes" id="UP000565711"/>
    </source>
</evidence>
<name>A0A846XYQ0_9NOCA</name>
<feature type="transmembrane region" description="Helical" evidence="7">
    <location>
        <begin position="188"/>
        <end position="207"/>
    </location>
</feature>
<dbReference type="SUPFAM" id="SSF161098">
    <property type="entry name" value="MetI-like"/>
    <property type="match status" value="1"/>
</dbReference>
<accession>A0A846XYQ0</accession>
<evidence type="ECO:0000256" key="5">
    <source>
        <dbReference type="ARBA" id="ARBA00022989"/>
    </source>
</evidence>
<dbReference type="Pfam" id="PF00528">
    <property type="entry name" value="BPD_transp_1"/>
    <property type="match status" value="1"/>
</dbReference>
<evidence type="ECO:0000256" key="6">
    <source>
        <dbReference type="ARBA" id="ARBA00023136"/>
    </source>
</evidence>